<dbReference type="PANTHER" id="PTHR31632:SF2">
    <property type="entry name" value="PLASMA MEMBRANE IRON PERMEASE"/>
    <property type="match status" value="1"/>
</dbReference>
<organism evidence="9 10">
    <name type="scientific">Lipomyces tetrasporus</name>
    <dbReference type="NCBI Taxonomy" id="54092"/>
    <lineage>
        <taxon>Eukaryota</taxon>
        <taxon>Fungi</taxon>
        <taxon>Dikarya</taxon>
        <taxon>Ascomycota</taxon>
        <taxon>Saccharomycotina</taxon>
        <taxon>Lipomycetes</taxon>
        <taxon>Lipomycetales</taxon>
        <taxon>Lipomycetaceae</taxon>
        <taxon>Lipomyces</taxon>
    </lineage>
</organism>
<dbReference type="Pfam" id="PF03239">
    <property type="entry name" value="FTR1"/>
    <property type="match status" value="1"/>
</dbReference>
<feature type="region of interest" description="Disordered" evidence="7">
    <location>
        <begin position="379"/>
        <end position="414"/>
    </location>
</feature>
<dbReference type="GeneID" id="80879644"/>
<keyword evidence="6 8" id="KW-0472">Membrane</keyword>
<dbReference type="EMBL" id="JARPMG010000008">
    <property type="protein sequence ID" value="KAJ8098586.1"/>
    <property type="molecule type" value="Genomic_DNA"/>
</dbReference>
<feature type="transmembrane region" description="Helical" evidence="8">
    <location>
        <begin position="54"/>
        <end position="78"/>
    </location>
</feature>
<gene>
    <name evidence="9" type="ORF">POJ06DRAFT_137340</name>
</gene>
<reference evidence="9" key="1">
    <citation type="submission" date="2023-03" db="EMBL/GenBank/DDBJ databases">
        <title>Near-Complete genome sequence of Lipomyces tetrasporous NRRL Y-64009, an oleaginous yeast capable of growing on lignocellulosic hydrolysates.</title>
        <authorList>
            <consortium name="Lawrence Berkeley National Laboratory"/>
            <person name="Jagtap S.S."/>
            <person name="Liu J.-J."/>
            <person name="Walukiewicz H.E."/>
            <person name="Pangilinan J."/>
            <person name="Lipzen A."/>
            <person name="Ahrendt S."/>
            <person name="Koriabine M."/>
            <person name="Cobaugh K."/>
            <person name="Salamov A."/>
            <person name="Yoshinaga Y."/>
            <person name="Ng V."/>
            <person name="Daum C."/>
            <person name="Grigoriev I.V."/>
            <person name="Slininger P.J."/>
            <person name="Dien B.S."/>
            <person name="Jin Y.-S."/>
            <person name="Rao C.V."/>
        </authorList>
    </citation>
    <scope>NUCLEOTIDE SEQUENCE</scope>
    <source>
        <strain evidence="9">NRRL Y-64009</strain>
    </source>
</reference>
<name>A0AAD7QPJ6_9ASCO</name>
<proteinExistence type="inferred from homology"/>
<comment type="subcellular location">
    <subcellularLocation>
        <location evidence="1">Membrane</location>
        <topology evidence="1">Multi-pass membrane protein</topology>
    </subcellularLocation>
</comment>
<dbReference type="GO" id="GO:0015093">
    <property type="term" value="F:ferrous iron transmembrane transporter activity"/>
    <property type="evidence" value="ECO:0007669"/>
    <property type="project" value="TreeGrafter"/>
</dbReference>
<evidence type="ECO:0000313" key="10">
    <source>
        <dbReference type="Proteomes" id="UP001217417"/>
    </source>
</evidence>
<accession>A0AAD7QPJ6</accession>
<keyword evidence="5 8" id="KW-1133">Transmembrane helix</keyword>
<evidence type="ECO:0000256" key="3">
    <source>
        <dbReference type="ARBA" id="ARBA00022496"/>
    </source>
</evidence>
<feature type="transmembrane region" description="Helical" evidence="8">
    <location>
        <begin position="208"/>
        <end position="230"/>
    </location>
</feature>
<feature type="transmembrane region" description="Helical" evidence="8">
    <location>
        <begin position="291"/>
        <end position="310"/>
    </location>
</feature>
<dbReference type="Proteomes" id="UP001217417">
    <property type="component" value="Unassembled WGS sequence"/>
</dbReference>
<feature type="transmembrane region" description="Helical" evidence="8">
    <location>
        <begin position="176"/>
        <end position="196"/>
    </location>
</feature>
<keyword evidence="3" id="KW-0813">Transport</keyword>
<feature type="transmembrane region" description="Helical" evidence="8">
    <location>
        <begin position="12"/>
        <end position="33"/>
    </location>
</feature>
<keyword evidence="3" id="KW-0408">Iron</keyword>
<feature type="transmembrane region" description="Helical" evidence="8">
    <location>
        <begin position="90"/>
        <end position="113"/>
    </location>
</feature>
<keyword evidence="4 8" id="KW-0812">Transmembrane</keyword>
<evidence type="ECO:0000256" key="6">
    <source>
        <dbReference type="ARBA" id="ARBA00023136"/>
    </source>
</evidence>
<dbReference type="PANTHER" id="PTHR31632">
    <property type="entry name" value="IRON TRANSPORTER FTH1"/>
    <property type="match status" value="1"/>
</dbReference>
<evidence type="ECO:0000256" key="4">
    <source>
        <dbReference type="ARBA" id="ARBA00022692"/>
    </source>
</evidence>
<protein>
    <submittedName>
        <fullName evidence="9">Iron permease FTR1 family-domain-containing protein</fullName>
    </submittedName>
</protein>
<dbReference type="RefSeq" id="XP_056042036.1">
    <property type="nucleotide sequence ID" value="XM_056184478.1"/>
</dbReference>
<evidence type="ECO:0000313" key="9">
    <source>
        <dbReference type="EMBL" id="KAJ8098586.1"/>
    </source>
</evidence>
<keyword evidence="3" id="KW-0410">Iron transport</keyword>
<comment type="similarity">
    <text evidence="2">Belongs to the oxidase-dependent Fe transporter (OFeT) (TC 9.A.10.1) family.</text>
</comment>
<sequence length="424" mass="45831">MANSEYFDVSVFFILFRETLEASIIISVLLAFLAQGIGNTDGDLAVYRKLVRQVWFGSLLGFSICLVLGGICIDAWYRLGKDVWSASEDIWEGVFCIVAGLIISYMGLAMLRLNKMKGKWRQKIANALAETDGRTTISSFSSKYAMAILPFVTVLRESVEAIVFIGGVTLSASPTAVPLSALAGILCGSAVGYSIYQGGNHMRIQIFLILSTCFLYLVAAGLMSRAVWYFENYDWSQLVGGDVAEVGSGPGSYDIRKSVWHVNCCNPLIDGGWMIFNALFGWQNSATYGSVLMYNLYWVAVIIAVCLMLYKEKHGHFPVFNKYKTVADDEIDMTLPRSIAGACAPEESDAGAVGPSSSTYNDPNPYGLGSSSSHLLSDVDDNEIGQSSAGTSLDVDRESLRSGTDAADDSDPLGISCATVLSAN</sequence>
<comment type="caution">
    <text evidence="9">The sequence shown here is derived from an EMBL/GenBank/DDBJ whole genome shotgun (WGS) entry which is preliminary data.</text>
</comment>
<evidence type="ECO:0000256" key="8">
    <source>
        <dbReference type="SAM" id="Phobius"/>
    </source>
</evidence>
<keyword evidence="10" id="KW-1185">Reference proteome</keyword>
<dbReference type="GO" id="GO:0033573">
    <property type="term" value="C:high-affinity iron permease complex"/>
    <property type="evidence" value="ECO:0007669"/>
    <property type="project" value="InterPro"/>
</dbReference>
<evidence type="ECO:0000256" key="1">
    <source>
        <dbReference type="ARBA" id="ARBA00004141"/>
    </source>
</evidence>
<dbReference type="AlphaFoldDB" id="A0AAD7QPJ6"/>
<keyword evidence="3" id="KW-0406">Ion transport</keyword>
<evidence type="ECO:0000256" key="2">
    <source>
        <dbReference type="ARBA" id="ARBA00008333"/>
    </source>
</evidence>
<evidence type="ECO:0000256" key="7">
    <source>
        <dbReference type="SAM" id="MobiDB-lite"/>
    </source>
</evidence>
<evidence type="ECO:0000256" key="5">
    <source>
        <dbReference type="ARBA" id="ARBA00022989"/>
    </source>
</evidence>
<dbReference type="InterPro" id="IPR004923">
    <property type="entry name" value="FTR1/Fip1/EfeU"/>
</dbReference>
<feature type="transmembrane region" description="Helical" evidence="8">
    <location>
        <begin position="144"/>
        <end position="170"/>
    </location>
</feature>